<gene>
    <name evidence="1" type="ORF">ISF26_03985</name>
</gene>
<reference evidence="1 2" key="1">
    <citation type="journal article" date="2021" name="Genome Biol. Evol.">
        <title>Complete Genome Sequencing of a Novel Gloeobacter Species from a Waterfall Cave in Mexico.</title>
        <authorList>
            <person name="Saw J.H."/>
            <person name="Cardona T."/>
            <person name="Montejano G."/>
        </authorList>
    </citation>
    <scope>NUCLEOTIDE SEQUENCE [LARGE SCALE GENOMIC DNA]</scope>
    <source>
        <strain evidence="1">MG652769</strain>
    </source>
</reference>
<organism evidence="1 2">
    <name type="scientific">Gloeobacter morelensis MG652769</name>
    <dbReference type="NCBI Taxonomy" id="2781736"/>
    <lineage>
        <taxon>Bacteria</taxon>
        <taxon>Bacillati</taxon>
        <taxon>Cyanobacteriota</taxon>
        <taxon>Cyanophyceae</taxon>
        <taxon>Gloeobacterales</taxon>
        <taxon>Gloeobacteraceae</taxon>
        <taxon>Gloeobacter</taxon>
        <taxon>Gloeobacter morelensis</taxon>
    </lineage>
</organism>
<evidence type="ECO:0000313" key="2">
    <source>
        <dbReference type="Proteomes" id="UP001054846"/>
    </source>
</evidence>
<dbReference type="Proteomes" id="UP001054846">
    <property type="component" value="Chromosome"/>
</dbReference>
<evidence type="ECO:0000313" key="1">
    <source>
        <dbReference type="EMBL" id="UFP95417.1"/>
    </source>
</evidence>
<dbReference type="Gene3D" id="3.20.20.80">
    <property type="entry name" value="Glycosidases"/>
    <property type="match status" value="1"/>
</dbReference>
<dbReference type="EMBL" id="CP063845">
    <property type="protein sequence ID" value="UFP95417.1"/>
    <property type="molecule type" value="Genomic_DNA"/>
</dbReference>
<protein>
    <submittedName>
        <fullName evidence="1">Uncharacterized protein</fullName>
    </submittedName>
</protein>
<proteinExistence type="predicted"/>
<sequence length="452" mass="48489">MPSDYFGYNGAGLLRGNSWSDPAFVRGVKSLQPSTLRYPGGTIANYWNWRSGGFLQDAELPGEFKKQKLNAVDLEDLQQGCQATGATPVFVLNLLTANLGNQLEMLRSAKRAGLPIRYIELGNEFYIGSQDNKAKFPSATDYANEANRWVTAIRKEFPEAKLAVVGAAPRKVRDPRWTGWNRALLAAQRGADVLTLHHYYSAGLPSNPFKRTRASAPVAFTADQIAAVLGSPFAAWKQFQRDGIKPLPSGLEVWITEYNMLDRGQPVHGTWMHGLGVSAATLLFLEEPKITRVINHVLVGNALFASIFSNETGFAALGDFTSPSRAPQTVPLSLTAGGTALQLIGNALQGMNTAQKLSFPGAPAMQGSSGPSFPSVLGWSFSRGSNSQVIVMNLSAAAQQLAASALLARGSYEQIAGDPLTLVNAPGSLRRTSGAFTGKITLPAYSITRLSS</sequence>
<dbReference type="InterPro" id="IPR017853">
    <property type="entry name" value="GH"/>
</dbReference>
<dbReference type="SUPFAM" id="SSF51445">
    <property type="entry name" value="(Trans)glycosidases"/>
    <property type="match status" value="1"/>
</dbReference>
<accession>A0ABY3PNZ5</accession>
<name>A0ABY3PNZ5_9CYAN</name>
<keyword evidence="2" id="KW-1185">Reference proteome</keyword>
<dbReference type="RefSeq" id="WP_230842645.1">
    <property type="nucleotide sequence ID" value="NZ_CP063845.1"/>
</dbReference>